<protein>
    <submittedName>
        <fullName evidence="1">Uncharacterized protein</fullName>
    </submittedName>
</protein>
<dbReference type="Proteomes" id="UP001153050">
    <property type="component" value="Unassembled WGS sequence"/>
</dbReference>
<comment type="caution">
    <text evidence="1">The sequence shown here is derived from an EMBL/GenBank/DDBJ whole genome shotgun (WGS) entry which is preliminary data.</text>
</comment>
<keyword evidence="2" id="KW-1185">Reference proteome</keyword>
<evidence type="ECO:0000313" key="1">
    <source>
        <dbReference type="EMBL" id="CAH2407410.1"/>
    </source>
</evidence>
<proteinExistence type="predicted"/>
<name>A0ABM9EDT2_9HYPH</name>
<sequence length="87" mass="9739">MKQLSWPYCANHGIFSPMSKLEQIEKSVAELSPEGLKAFAAWFEALKADKWDRQIEADAKAGRLDKLAEQALADHRAGRTRPCESHG</sequence>
<reference evidence="1 2" key="1">
    <citation type="submission" date="2022-03" db="EMBL/GenBank/DDBJ databases">
        <authorList>
            <person name="Brunel B."/>
        </authorList>
    </citation>
    <scope>NUCLEOTIDE SEQUENCE [LARGE SCALE GENOMIC DNA]</scope>
    <source>
        <strain evidence="1">STM5069sample</strain>
    </source>
</reference>
<evidence type="ECO:0000313" key="2">
    <source>
        <dbReference type="Proteomes" id="UP001153050"/>
    </source>
</evidence>
<dbReference type="EMBL" id="CAKXZT010000157">
    <property type="protein sequence ID" value="CAH2407410.1"/>
    <property type="molecule type" value="Genomic_DNA"/>
</dbReference>
<accession>A0ABM9EDT2</accession>
<gene>
    <name evidence="1" type="ORF">MES5069_60057</name>
</gene>
<organism evidence="1 2">
    <name type="scientific">Mesorhizobium escarrei</name>
    <dbReference type="NCBI Taxonomy" id="666018"/>
    <lineage>
        <taxon>Bacteria</taxon>
        <taxon>Pseudomonadati</taxon>
        <taxon>Pseudomonadota</taxon>
        <taxon>Alphaproteobacteria</taxon>
        <taxon>Hyphomicrobiales</taxon>
        <taxon>Phyllobacteriaceae</taxon>
        <taxon>Mesorhizobium</taxon>
    </lineage>
</organism>